<dbReference type="SUPFAM" id="SSF50494">
    <property type="entry name" value="Trypsin-like serine proteases"/>
    <property type="match status" value="1"/>
</dbReference>
<comment type="similarity">
    <text evidence="1">Belongs to the peptidase S1C family.</text>
</comment>
<reference evidence="5 6" key="1">
    <citation type="journal article" date="2019" name="ISME J.">
        <title>Evolution in action: habitat transition from sediment to the pelagial leads to genome streamlining in Methylophilaceae.</title>
        <authorList>
            <person name="Salcher M."/>
            <person name="Schaefle D."/>
            <person name="Kaspar M."/>
            <person name="Neuenschwander S.M."/>
            <person name="Ghai R."/>
        </authorList>
    </citation>
    <scope>NUCLEOTIDE SEQUENCE [LARGE SCALE GENOMIC DNA]</scope>
    <source>
        <strain evidence="5 6">MMS-VI-25</strain>
    </source>
</reference>
<dbReference type="Pfam" id="PF13365">
    <property type="entry name" value="Trypsin_2"/>
    <property type="match status" value="1"/>
</dbReference>
<sequence length="422" mass="45473">MKNYIKFSLLLAFITLSGCMGTSAIIKPVEDLKVDSLKNSETSKPIQFQKIVIKLKRGEHIGAWKAGFLCVPNGDLNWKGGKLNIDSDEFTETFKEELEKYSFKTVGDTNALFEDPSTWKSEILVAGLVKELKANICYPMAGFGNFNNSKGEAFLKVDWQIYSKLDRSVVHTVSTEGSFTSTSASDNGGDTVVLNAFSQAARNLLADSKFREVVSRGGQSVKETEIKKGDYSSISIKKSKPMGNSPKEWSSAVVTVFAGGGHGSGFVISDNLILTNHHVAGNANSATIKLENGIEIIGKVIASNSARDVALIKVDASMPKYFKTKKELPAVGSEVYAVGSPLDESFSSTMSKGIVSAIREENKLKFIQSDVNIRPGNSGGPMVNKDGEVIGIAVSAFVVNGQGQGLNFFIPIADALKTLKIE</sequence>
<dbReference type="InterPro" id="IPR001940">
    <property type="entry name" value="Peptidase_S1C"/>
</dbReference>
<dbReference type="PROSITE" id="PS51257">
    <property type="entry name" value="PROKAR_LIPOPROTEIN"/>
    <property type="match status" value="1"/>
</dbReference>
<gene>
    <name evidence="5" type="ORF">FIT74_04585</name>
</gene>
<evidence type="ECO:0000313" key="6">
    <source>
        <dbReference type="Proteomes" id="UP000312702"/>
    </source>
</evidence>
<dbReference type="InterPro" id="IPR009003">
    <property type="entry name" value="Peptidase_S1_PA"/>
</dbReference>
<evidence type="ECO:0000256" key="1">
    <source>
        <dbReference type="ARBA" id="ARBA00010541"/>
    </source>
</evidence>
<dbReference type="Gene3D" id="2.40.10.10">
    <property type="entry name" value="Trypsin-like serine proteases"/>
    <property type="match status" value="2"/>
</dbReference>
<dbReference type="EMBL" id="CP040973">
    <property type="protein sequence ID" value="QDC61431.1"/>
    <property type="molecule type" value="Genomic_DNA"/>
</dbReference>
<name>A0ABX5VTY0_9PROT</name>
<accession>A0ABX5VTY0</accession>
<dbReference type="GO" id="GO:0008233">
    <property type="term" value="F:peptidase activity"/>
    <property type="evidence" value="ECO:0007669"/>
    <property type="project" value="UniProtKB-KW"/>
</dbReference>
<keyword evidence="3" id="KW-0378">Hydrolase</keyword>
<dbReference type="PANTHER" id="PTHR43343:SF3">
    <property type="entry name" value="PROTEASE DO-LIKE 8, CHLOROPLASTIC"/>
    <property type="match status" value="1"/>
</dbReference>
<keyword evidence="6" id="KW-1185">Reference proteome</keyword>
<evidence type="ECO:0000256" key="3">
    <source>
        <dbReference type="ARBA" id="ARBA00022801"/>
    </source>
</evidence>
<dbReference type="PANTHER" id="PTHR43343">
    <property type="entry name" value="PEPTIDASE S12"/>
    <property type="match status" value="1"/>
</dbReference>
<dbReference type="GO" id="GO:0006508">
    <property type="term" value="P:proteolysis"/>
    <property type="evidence" value="ECO:0007669"/>
    <property type="project" value="UniProtKB-KW"/>
</dbReference>
<evidence type="ECO:0000313" key="5">
    <source>
        <dbReference type="EMBL" id="QDC61431.1"/>
    </source>
</evidence>
<keyword evidence="2 5" id="KW-0645">Protease</keyword>
<dbReference type="InterPro" id="IPR051201">
    <property type="entry name" value="Chloro_Bact_Ser_Proteases"/>
</dbReference>
<dbReference type="Proteomes" id="UP000312702">
    <property type="component" value="Chromosome"/>
</dbReference>
<dbReference type="RefSeq" id="WP_139884527.1">
    <property type="nucleotide sequence ID" value="NZ_CP040973.1"/>
</dbReference>
<dbReference type="PRINTS" id="PR00834">
    <property type="entry name" value="PROTEASES2C"/>
</dbReference>
<organism evidence="5 6">
    <name type="scientific">Candidatus Methylopumilus universalis</name>
    <dbReference type="NCBI Taxonomy" id="2588536"/>
    <lineage>
        <taxon>Bacteria</taxon>
        <taxon>Pseudomonadati</taxon>
        <taxon>Pseudomonadota</taxon>
        <taxon>Betaproteobacteria</taxon>
        <taxon>Nitrosomonadales</taxon>
        <taxon>Methylophilaceae</taxon>
        <taxon>Candidatus Methylopumilus</taxon>
    </lineage>
</organism>
<keyword evidence="4" id="KW-0732">Signal</keyword>
<protein>
    <submittedName>
        <fullName evidence="5">Serine protease</fullName>
    </submittedName>
</protein>
<feature type="signal peptide" evidence="4">
    <location>
        <begin position="1"/>
        <end position="24"/>
    </location>
</feature>
<proteinExistence type="inferred from homology"/>
<dbReference type="InterPro" id="IPR043504">
    <property type="entry name" value="Peptidase_S1_PA_chymotrypsin"/>
</dbReference>
<evidence type="ECO:0000256" key="2">
    <source>
        <dbReference type="ARBA" id="ARBA00022670"/>
    </source>
</evidence>
<feature type="chain" id="PRO_5045540522" evidence="4">
    <location>
        <begin position="25"/>
        <end position="422"/>
    </location>
</feature>
<evidence type="ECO:0000256" key="4">
    <source>
        <dbReference type="SAM" id="SignalP"/>
    </source>
</evidence>